<protein>
    <submittedName>
        <fullName evidence="2">Uncharacterized protein</fullName>
    </submittedName>
</protein>
<dbReference type="AlphaFoldDB" id="A0A0H5C834"/>
<dbReference type="EMBL" id="CDQK01000006">
    <property type="protein sequence ID" value="CEP24348.1"/>
    <property type="molecule type" value="Genomic_DNA"/>
</dbReference>
<evidence type="ECO:0000313" key="2">
    <source>
        <dbReference type="EMBL" id="CEP24348.1"/>
    </source>
</evidence>
<proteinExistence type="predicted"/>
<evidence type="ECO:0000313" key="3">
    <source>
        <dbReference type="Proteomes" id="UP000038830"/>
    </source>
</evidence>
<gene>
    <name evidence="2" type="ORF">BN1211_5149</name>
</gene>
<evidence type="ECO:0000256" key="1">
    <source>
        <dbReference type="SAM" id="MobiDB-lite"/>
    </source>
</evidence>
<organism evidence="2 3">
    <name type="scientific">Cyberlindnera jadinii (strain ATCC 18201 / CBS 1600 / BCRC 20928 / JCM 3617 / NBRC 0987 / NRRL Y-1542)</name>
    <name type="common">Torula yeast</name>
    <name type="synonym">Candida utilis</name>
    <dbReference type="NCBI Taxonomy" id="983966"/>
    <lineage>
        <taxon>Eukaryota</taxon>
        <taxon>Fungi</taxon>
        <taxon>Dikarya</taxon>
        <taxon>Ascomycota</taxon>
        <taxon>Saccharomycotina</taxon>
        <taxon>Saccharomycetes</taxon>
        <taxon>Phaffomycetales</taxon>
        <taxon>Phaffomycetaceae</taxon>
        <taxon>Cyberlindnera</taxon>
    </lineage>
</organism>
<reference evidence="3" key="1">
    <citation type="journal article" date="2015" name="J. Biotechnol.">
        <title>The structure of the Cyberlindnera jadinii genome and its relation to Candida utilis analyzed by the occurrence of single nucleotide polymorphisms.</title>
        <authorList>
            <person name="Rupp O."/>
            <person name="Brinkrolf K."/>
            <person name="Buerth C."/>
            <person name="Kunigo M."/>
            <person name="Schneider J."/>
            <person name="Jaenicke S."/>
            <person name="Goesmann A."/>
            <person name="Puehler A."/>
            <person name="Jaeger K.-E."/>
            <person name="Ernst J.F."/>
        </authorList>
    </citation>
    <scope>NUCLEOTIDE SEQUENCE [LARGE SCALE GENOMIC DNA]</scope>
    <source>
        <strain evidence="3">ATCC 18201 / CBS 1600 / BCRC 20928 / JCM 3617 / NBRC 0987 / NRRL Y-1542</strain>
    </source>
</reference>
<name>A0A0H5C834_CYBJN</name>
<dbReference type="Proteomes" id="UP000038830">
    <property type="component" value="Unassembled WGS sequence"/>
</dbReference>
<feature type="region of interest" description="Disordered" evidence="1">
    <location>
        <begin position="63"/>
        <end position="105"/>
    </location>
</feature>
<accession>A0A0H5C834</accession>
<sequence>MTGPTRSAIKTAARLSTSFQHWKFNQRFNQDPDLDGRACTKLPSFAVIDELVSCLRSPLIPTELSPPGPSCPTGQDCTEGPDCSSGNNLSEEPKTHEPLTFSGQATPIVEANRVTNTALEVSDYSWNRQSQSHPWLLHYDDTVPKSSTGIQPVHYSGKGNGLDVYKHEPYSKLQCHSQAGEVSAFRNFSNSQQYMGQNDEMVYPTDSHSYINTYESRPQARVSERQTQPIEKKHQKIPCDICGRMISRDILRHRRTHDRISRFQCVFPKECCTHKTGFFNRRYDFKKHLLHIHFILDDPKVKKLKSLEQKLRKRGHCLCGQEMSAQESLDHITQVDENQEPVCPDLAQR</sequence>